<dbReference type="RefSeq" id="WP_282587686.1">
    <property type="nucleotide sequence ID" value="NZ_JAMOIM010000024.1"/>
</dbReference>
<comment type="caution">
    <text evidence="1">The sequence shown here is derived from an EMBL/GenBank/DDBJ whole genome shotgun (WGS) entry which is preliminary data.</text>
</comment>
<dbReference type="EMBL" id="JAMOIM010000024">
    <property type="protein sequence ID" value="MCW6511308.1"/>
    <property type="molecule type" value="Genomic_DNA"/>
</dbReference>
<proteinExistence type="predicted"/>
<dbReference type="AlphaFoldDB" id="A0AA41Z1U8"/>
<dbReference type="InterPro" id="IPR019650">
    <property type="entry name" value="DUF2513"/>
</dbReference>
<reference evidence="1" key="1">
    <citation type="submission" date="2022-05" db="EMBL/GenBank/DDBJ databases">
        <authorList>
            <person name="Pankratov T."/>
        </authorList>
    </citation>
    <scope>NUCLEOTIDE SEQUENCE</scope>
    <source>
        <strain evidence="1">BP6-180914</strain>
    </source>
</reference>
<organism evidence="1 2">
    <name type="scientific">Lichenifustis flavocetrariae</name>
    <dbReference type="NCBI Taxonomy" id="2949735"/>
    <lineage>
        <taxon>Bacteria</taxon>
        <taxon>Pseudomonadati</taxon>
        <taxon>Pseudomonadota</taxon>
        <taxon>Alphaproteobacteria</taxon>
        <taxon>Hyphomicrobiales</taxon>
        <taxon>Lichenihabitantaceae</taxon>
        <taxon>Lichenifustis</taxon>
    </lineage>
</organism>
<name>A0AA41Z1U8_9HYPH</name>
<dbReference type="Proteomes" id="UP001165667">
    <property type="component" value="Unassembled WGS sequence"/>
</dbReference>
<accession>A0AA41Z1U8</accession>
<sequence>MRRDPDLIRKLMLRLEELPIRRGGVVSIVPDDETEIVEGYTPAEIEYHLRQIDMAGFIIGDRDGRPAGGISFREFTPAGHDFLDAVRTPETWAKTKTAASRAGGFTLEILKDAAKAIARGELHKLGLAL</sequence>
<keyword evidence="2" id="KW-1185">Reference proteome</keyword>
<gene>
    <name evidence="1" type="ORF">M8523_25295</name>
</gene>
<protein>
    <submittedName>
        <fullName evidence="1">DUF2513 domain-containing protein</fullName>
    </submittedName>
</protein>
<evidence type="ECO:0000313" key="1">
    <source>
        <dbReference type="EMBL" id="MCW6511308.1"/>
    </source>
</evidence>
<evidence type="ECO:0000313" key="2">
    <source>
        <dbReference type="Proteomes" id="UP001165667"/>
    </source>
</evidence>
<dbReference type="Pfam" id="PF10711">
    <property type="entry name" value="DUF2513"/>
    <property type="match status" value="1"/>
</dbReference>